<accession>A0A414W4F0</accession>
<reference evidence="8 9" key="1">
    <citation type="submission" date="2018-08" db="EMBL/GenBank/DDBJ databases">
        <title>A genome reference for cultivated species of the human gut microbiota.</title>
        <authorList>
            <person name="Zou Y."/>
            <person name="Xue W."/>
            <person name="Luo G."/>
        </authorList>
    </citation>
    <scope>NUCLEOTIDE SEQUENCE [LARGE SCALE GENOMIC DNA]</scope>
    <source>
        <strain evidence="7 9">AM18-2AC</strain>
        <strain evidence="6 10">AM22-9LB</strain>
        <strain evidence="5 8">AM27-32LB</strain>
    </source>
</reference>
<dbReference type="Gene3D" id="1.10.10.10">
    <property type="entry name" value="Winged helix-like DNA-binding domain superfamily/Winged helix DNA-binding domain"/>
    <property type="match status" value="1"/>
</dbReference>
<dbReference type="Pfam" id="PF08220">
    <property type="entry name" value="HTH_DeoR"/>
    <property type="match status" value="1"/>
</dbReference>
<dbReference type="Gene3D" id="3.40.50.1360">
    <property type="match status" value="1"/>
</dbReference>
<evidence type="ECO:0000259" key="4">
    <source>
        <dbReference type="PROSITE" id="PS51000"/>
    </source>
</evidence>
<organism evidence="7 9">
    <name type="scientific">Blautia obeum</name>
    <dbReference type="NCBI Taxonomy" id="40520"/>
    <lineage>
        <taxon>Bacteria</taxon>
        <taxon>Bacillati</taxon>
        <taxon>Bacillota</taxon>
        <taxon>Clostridia</taxon>
        <taxon>Lachnospirales</taxon>
        <taxon>Lachnospiraceae</taxon>
        <taxon>Blautia</taxon>
    </lineage>
</organism>
<dbReference type="PROSITE" id="PS00894">
    <property type="entry name" value="HTH_DEOR_1"/>
    <property type="match status" value="1"/>
</dbReference>
<keyword evidence="3" id="KW-0804">Transcription</keyword>
<protein>
    <submittedName>
        <fullName evidence="7">DeoR/GlpR transcriptional regulator</fullName>
    </submittedName>
</protein>
<name>A0A414W4F0_9FIRM</name>
<dbReference type="SMART" id="SM00420">
    <property type="entry name" value="HTH_DEOR"/>
    <property type="match status" value="1"/>
</dbReference>
<gene>
    <name evidence="7" type="ORF">DW222_05310</name>
    <name evidence="6" type="ORF">DW272_05660</name>
    <name evidence="5" type="ORF">DW723_00005</name>
</gene>
<proteinExistence type="predicted"/>
<dbReference type="SMART" id="SM01134">
    <property type="entry name" value="DeoRC"/>
    <property type="match status" value="1"/>
</dbReference>
<dbReference type="GO" id="GO:0003677">
    <property type="term" value="F:DNA binding"/>
    <property type="evidence" value="ECO:0007669"/>
    <property type="project" value="UniProtKB-KW"/>
</dbReference>
<dbReference type="InterPro" id="IPR036390">
    <property type="entry name" value="WH_DNA-bd_sf"/>
</dbReference>
<dbReference type="PRINTS" id="PR00037">
    <property type="entry name" value="HTHLACR"/>
</dbReference>
<dbReference type="PROSITE" id="PS51000">
    <property type="entry name" value="HTH_DEOR_2"/>
    <property type="match status" value="1"/>
</dbReference>
<dbReference type="InterPro" id="IPR014036">
    <property type="entry name" value="DeoR-like_C"/>
</dbReference>
<feature type="domain" description="HTH deoR-type" evidence="4">
    <location>
        <begin position="3"/>
        <end position="58"/>
    </location>
</feature>
<dbReference type="EMBL" id="QRHZ01000002">
    <property type="protein sequence ID" value="RHG18770.1"/>
    <property type="molecule type" value="Genomic_DNA"/>
</dbReference>
<dbReference type="InterPro" id="IPR018356">
    <property type="entry name" value="Tscrpt_reg_HTH_DeoR_CS"/>
</dbReference>
<dbReference type="PANTHER" id="PTHR30363:SF44">
    <property type="entry name" value="AGA OPERON TRANSCRIPTIONAL REPRESSOR-RELATED"/>
    <property type="match status" value="1"/>
</dbReference>
<dbReference type="GO" id="GO:0003700">
    <property type="term" value="F:DNA-binding transcription factor activity"/>
    <property type="evidence" value="ECO:0007669"/>
    <property type="project" value="InterPro"/>
</dbReference>
<dbReference type="Proteomes" id="UP000283928">
    <property type="component" value="Unassembled WGS sequence"/>
</dbReference>
<dbReference type="PANTHER" id="PTHR30363">
    <property type="entry name" value="HTH-TYPE TRANSCRIPTIONAL REGULATOR SRLR-RELATED"/>
    <property type="match status" value="1"/>
</dbReference>
<dbReference type="RefSeq" id="WP_117753503.1">
    <property type="nucleotide sequence ID" value="NZ_JANFYR010000006.1"/>
</dbReference>
<evidence type="ECO:0000313" key="8">
    <source>
        <dbReference type="Proteomes" id="UP000283928"/>
    </source>
</evidence>
<dbReference type="EMBL" id="QSKO01000001">
    <property type="protein sequence ID" value="RHE78420.1"/>
    <property type="molecule type" value="Genomic_DNA"/>
</dbReference>
<dbReference type="EMBL" id="QRJH01000002">
    <property type="protein sequence ID" value="RHH20208.1"/>
    <property type="molecule type" value="Genomic_DNA"/>
</dbReference>
<dbReference type="InterPro" id="IPR037171">
    <property type="entry name" value="NagB/RpiA_transferase-like"/>
</dbReference>
<dbReference type="AlphaFoldDB" id="A0A414W4F0"/>
<evidence type="ECO:0000256" key="2">
    <source>
        <dbReference type="ARBA" id="ARBA00023125"/>
    </source>
</evidence>
<keyword evidence="2" id="KW-0238">DNA-binding</keyword>
<dbReference type="Proteomes" id="UP000284220">
    <property type="component" value="Unassembled WGS sequence"/>
</dbReference>
<dbReference type="Proteomes" id="UP000284024">
    <property type="component" value="Unassembled WGS sequence"/>
</dbReference>
<sequence length="258" mass="28354">MFQIERQEQILEYINQTQKANTAELAAKFNVSKVTIRRDIEALAASGLIVKTHGGALATNNSLIHEIPYSYKAERNQSAKKSIGITAARYIDDGDIIILDSGSTTLEIAKNITQKNITVVTDDIKIAMELSGKPNVTAIVCGGTLSDPVYTLTGNVAVDFFSRLHVNKTFLGCDAVDLDFGISNRTYGEVDIKTAMINAADEIIMVTDDSKLDRKVFCYLCDISAINKLIINQIDDRNRRGFIEKGVEIITTESLPSE</sequence>
<dbReference type="InterPro" id="IPR001034">
    <property type="entry name" value="DeoR_HTH"/>
</dbReference>
<dbReference type="Pfam" id="PF00455">
    <property type="entry name" value="DeoRC"/>
    <property type="match status" value="1"/>
</dbReference>
<dbReference type="SUPFAM" id="SSF100950">
    <property type="entry name" value="NagB/RpiA/CoA transferase-like"/>
    <property type="match status" value="1"/>
</dbReference>
<evidence type="ECO:0000313" key="10">
    <source>
        <dbReference type="Proteomes" id="UP000284220"/>
    </source>
</evidence>
<dbReference type="SUPFAM" id="SSF46785">
    <property type="entry name" value="Winged helix' DNA-binding domain"/>
    <property type="match status" value="1"/>
</dbReference>
<comment type="caution">
    <text evidence="7">The sequence shown here is derived from an EMBL/GenBank/DDBJ whole genome shotgun (WGS) entry which is preliminary data.</text>
</comment>
<evidence type="ECO:0000313" key="5">
    <source>
        <dbReference type="EMBL" id="RHE78420.1"/>
    </source>
</evidence>
<evidence type="ECO:0000313" key="7">
    <source>
        <dbReference type="EMBL" id="RHH20208.1"/>
    </source>
</evidence>
<keyword evidence="1" id="KW-0805">Transcription regulation</keyword>
<dbReference type="InterPro" id="IPR036388">
    <property type="entry name" value="WH-like_DNA-bd_sf"/>
</dbReference>
<evidence type="ECO:0000313" key="9">
    <source>
        <dbReference type="Proteomes" id="UP000284024"/>
    </source>
</evidence>
<dbReference type="InterPro" id="IPR050313">
    <property type="entry name" value="Carb_Metab_HTH_regulators"/>
</dbReference>
<evidence type="ECO:0000256" key="1">
    <source>
        <dbReference type="ARBA" id="ARBA00023015"/>
    </source>
</evidence>
<evidence type="ECO:0000256" key="3">
    <source>
        <dbReference type="ARBA" id="ARBA00023163"/>
    </source>
</evidence>
<evidence type="ECO:0000313" key="6">
    <source>
        <dbReference type="EMBL" id="RHG18770.1"/>
    </source>
</evidence>